<dbReference type="InterPro" id="IPR004167">
    <property type="entry name" value="PSBD"/>
</dbReference>
<protein>
    <recommendedName>
        <fullName evidence="10">Dihydrolipoamide acetyltransferase component of pyruvate dehydrogenase complex</fullName>
        <ecNumber evidence="10">2.3.1.-</ecNumber>
    </recommendedName>
</protein>
<dbReference type="EC" id="2.3.1.-" evidence="10"/>
<evidence type="ECO:0000313" key="14">
    <source>
        <dbReference type="EMBL" id="OYX54702.1"/>
    </source>
</evidence>
<evidence type="ECO:0000259" key="12">
    <source>
        <dbReference type="PROSITE" id="PS50968"/>
    </source>
</evidence>
<comment type="function">
    <text evidence="2">E2 component of the 2-oxoglutarate dehydrogenase (OGDH) complex which catalyzes the second step in the conversion of 2-oxoglutarate to succinyl-CoA and CO(2).</text>
</comment>
<dbReference type="InterPro" id="IPR003016">
    <property type="entry name" value="2-oxoA_DH_lipoyl-BS"/>
</dbReference>
<evidence type="ECO:0000256" key="7">
    <source>
        <dbReference type="ARBA" id="ARBA00022823"/>
    </source>
</evidence>
<dbReference type="Proteomes" id="UP000216147">
    <property type="component" value="Unassembled WGS sequence"/>
</dbReference>
<dbReference type="InterPro" id="IPR036625">
    <property type="entry name" value="E3-bd_dom_sf"/>
</dbReference>
<dbReference type="EMBL" id="NCEQ01000022">
    <property type="protein sequence ID" value="OYX54702.1"/>
    <property type="molecule type" value="Genomic_DNA"/>
</dbReference>
<dbReference type="InterPro" id="IPR050743">
    <property type="entry name" value="2-oxoacid_DH_E2_comp"/>
</dbReference>
<dbReference type="GO" id="GO:0031405">
    <property type="term" value="F:lipoic acid binding"/>
    <property type="evidence" value="ECO:0007669"/>
    <property type="project" value="TreeGrafter"/>
</dbReference>
<dbReference type="Gene3D" id="2.40.50.100">
    <property type="match status" value="2"/>
</dbReference>
<dbReference type="PANTHER" id="PTHR43178:SF5">
    <property type="entry name" value="LIPOAMIDE ACYLTRANSFERASE COMPONENT OF BRANCHED-CHAIN ALPHA-KETO ACID DEHYDROGENASE COMPLEX, MITOCHONDRIAL"/>
    <property type="match status" value="1"/>
</dbReference>
<evidence type="ECO:0000256" key="3">
    <source>
        <dbReference type="ARBA" id="ARBA00005145"/>
    </source>
</evidence>
<dbReference type="PROSITE" id="PS51826">
    <property type="entry name" value="PSBD"/>
    <property type="match status" value="1"/>
</dbReference>
<feature type="region of interest" description="Disordered" evidence="11">
    <location>
        <begin position="230"/>
        <end position="296"/>
    </location>
</feature>
<dbReference type="Gene3D" id="3.30.559.10">
    <property type="entry name" value="Chloramphenicol acetyltransferase-like domain"/>
    <property type="match status" value="1"/>
</dbReference>
<evidence type="ECO:0000256" key="9">
    <source>
        <dbReference type="ARBA" id="ARBA00052761"/>
    </source>
</evidence>
<evidence type="ECO:0000256" key="5">
    <source>
        <dbReference type="ARBA" id="ARBA00011666"/>
    </source>
</evidence>
<keyword evidence="14" id="KW-0670">Pyruvate</keyword>
<evidence type="ECO:0000256" key="6">
    <source>
        <dbReference type="ARBA" id="ARBA00022679"/>
    </source>
</evidence>
<proteinExistence type="inferred from homology"/>
<evidence type="ECO:0000259" key="13">
    <source>
        <dbReference type="PROSITE" id="PS51826"/>
    </source>
</evidence>
<organism evidence="14 15">
    <name type="scientific">Brevundimonas subvibrioides</name>
    <dbReference type="NCBI Taxonomy" id="74313"/>
    <lineage>
        <taxon>Bacteria</taxon>
        <taxon>Pseudomonadati</taxon>
        <taxon>Pseudomonadota</taxon>
        <taxon>Alphaproteobacteria</taxon>
        <taxon>Caulobacterales</taxon>
        <taxon>Caulobacteraceae</taxon>
        <taxon>Brevundimonas</taxon>
    </lineage>
</organism>
<dbReference type="InterPro" id="IPR023213">
    <property type="entry name" value="CAT-like_dom_sf"/>
</dbReference>
<dbReference type="InterPro" id="IPR000089">
    <property type="entry name" value="Biotin_lipoyl"/>
</dbReference>
<reference evidence="14 15" key="1">
    <citation type="submission" date="2017-03" db="EMBL/GenBank/DDBJ databases">
        <title>Lifting the veil on microbial sulfur biogeochemistry in mining wastewaters.</title>
        <authorList>
            <person name="Kantor R.S."/>
            <person name="Colenbrander Nelson T."/>
            <person name="Marshall S."/>
            <person name="Bennett D."/>
            <person name="Apte S."/>
            <person name="Camacho D."/>
            <person name="Thomas B.C."/>
            <person name="Warren L.A."/>
            <person name="Banfield J.F."/>
        </authorList>
    </citation>
    <scope>NUCLEOTIDE SEQUENCE [LARGE SCALE GENOMIC DNA]</scope>
    <source>
        <strain evidence="14">32-68-21</strain>
    </source>
</reference>
<evidence type="ECO:0000313" key="15">
    <source>
        <dbReference type="Proteomes" id="UP000216147"/>
    </source>
</evidence>
<dbReference type="SUPFAM" id="SSF52777">
    <property type="entry name" value="CoA-dependent acyltransferases"/>
    <property type="match status" value="1"/>
</dbReference>
<dbReference type="FunFam" id="3.30.559.10:FF:000007">
    <property type="entry name" value="Dihydrolipoamide acetyltransferase component of pyruvate dehydrogenase complex"/>
    <property type="match status" value="1"/>
</dbReference>
<dbReference type="Gene3D" id="4.10.320.10">
    <property type="entry name" value="E3-binding domain"/>
    <property type="match status" value="1"/>
</dbReference>
<keyword evidence="8 10" id="KW-0012">Acyltransferase</keyword>
<comment type="caution">
    <text evidence="14">The sequence shown here is derived from an EMBL/GenBank/DDBJ whole genome shotgun (WGS) entry which is preliminary data.</text>
</comment>
<feature type="region of interest" description="Disordered" evidence="11">
    <location>
        <begin position="83"/>
        <end position="130"/>
    </location>
</feature>
<evidence type="ECO:0000256" key="11">
    <source>
        <dbReference type="SAM" id="MobiDB-lite"/>
    </source>
</evidence>
<dbReference type="PROSITE" id="PS50968">
    <property type="entry name" value="BIOTINYL_LIPOYL"/>
    <property type="match status" value="2"/>
</dbReference>
<comment type="subunit">
    <text evidence="5">Forms a 24-polypeptide structural core with octahedral symmetry. Part of the 2-oxoglutarate dehydrogenase (OGDH) complex composed of E1 (2-oxoglutarate dehydrogenase), E2 (dihydrolipoamide succinyltransferase) and E3 (dihydrolipoamide dehydrogenase); the complex contains multiple copies of the three enzymatic components (E1, E2 and E3).</text>
</comment>
<evidence type="ECO:0000256" key="10">
    <source>
        <dbReference type="RuleBase" id="RU003423"/>
    </source>
</evidence>
<evidence type="ECO:0000256" key="2">
    <source>
        <dbReference type="ARBA" id="ARBA00004052"/>
    </source>
</evidence>
<comment type="catalytic activity">
    <reaction evidence="9">
        <text>N(6)-[(R)-dihydrolipoyl]-L-lysyl-[protein] + succinyl-CoA = N(6)-[(R)-S(8)-succinyldihydrolipoyl]-L-lysyl-[protein] + CoA</text>
        <dbReference type="Rhea" id="RHEA:15213"/>
        <dbReference type="Rhea" id="RHEA-COMP:10475"/>
        <dbReference type="Rhea" id="RHEA-COMP:20092"/>
        <dbReference type="ChEBI" id="CHEBI:57287"/>
        <dbReference type="ChEBI" id="CHEBI:57292"/>
        <dbReference type="ChEBI" id="CHEBI:83100"/>
        <dbReference type="ChEBI" id="CHEBI:83120"/>
        <dbReference type="EC" id="2.3.1.61"/>
    </reaction>
</comment>
<comment type="similarity">
    <text evidence="4 10">Belongs to the 2-oxoacid dehydrogenase family.</text>
</comment>
<gene>
    <name evidence="14" type="ORF">B7Y86_15765</name>
</gene>
<accession>A0A258HEG2</accession>
<dbReference type="InterPro" id="IPR001078">
    <property type="entry name" value="2-oxoacid_DH_actylTfrase"/>
</dbReference>
<feature type="domain" description="Lipoyl-binding" evidence="12">
    <location>
        <begin position="3"/>
        <end position="78"/>
    </location>
</feature>
<dbReference type="GO" id="GO:0016407">
    <property type="term" value="F:acetyltransferase activity"/>
    <property type="evidence" value="ECO:0007669"/>
    <property type="project" value="TreeGrafter"/>
</dbReference>
<evidence type="ECO:0000256" key="8">
    <source>
        <dbReference type="ARBA" id="ARBA00023315"/>
    </source>
</evidence>
<feature type="domain" description="Lipoyl-binding" evidence="12">
    <location>
        <begin position="145"/>
        <end position="220"/>
    </location>
</feature>
<evidence type="ECO:0000256" key="4">
    <source>
        <dbReference type="ARBA" id="ARBA00007317"/>
    </source>
</evidence>
<dbReference type="SUPFAM" id="SSF51230">
    <property type="entry name" value="Single hybrid motif"/>
    <property type="match status" value="2"/>
</dbReference>
<dbReference type="AlphaFoldDB" id="A0A258HEG2"/>
<name>A0A258HEG2_9CAUL</name>
<comment type="pathway">
    <text evidence="3">Amino-acid degradation; L-lysine degradation via saccharopine pathway; glutaryl-CoA from L-lysine: step 6/6.</text>
</comment>
<feature type="domain" description="Peripheral subunit-binding (PSBD)" evidence="13">
    <location>
        <begin position="292"/>
        <end position="329"/>
    </location>
</feature>
<dbReference type="PROSITE" id="PS00189">
    <property type="entry name" value="LIPOYL"/>
    <property type="match status" value="2"/>
</dbReference>
<comment type="cofactor">
    <cofactor evidence="1 10">
        <name>(R)-lipoate</name>
        <dbReference type="ChEBI" id="CHEBI:83088"/>
    </cofactor>
</comment>
<dbReference type="InterPro" id="IPR011053">
    <property type="entry name" value="Single_hybrid_motif"/>
</dbReference>
<dbReference type="PANTHER" id="PTHR43178">
    <property type="entry name" value="DIHYDROLIPOAMIDE ACETYLTRANSFERASE COMPONENT OF PYRUVATE DEHYDROGENASE COMPLEX"/>
    <property type="match status" value="1"/>
</dbReference>
<keyword evidence="6 10" id="KW-0808">Transferase</keyword>
<evidence type="ECO:0000256" key="1">
    <source>
        <dbReference type="ARBA" id="ARBA00001938"/>
    </source>
</evidence>
<dbReference type="Pfam" id="PF02817">
    <property type="entry name" value="E3_binding"/>
    <property type="match status" value="1"/>
</dbReference>
<sequence>MGRYVFKLPDVGEGTAEAELVGWHVAIGDVVAEDQLLADIMTDKATVELTSPVSGVVTALHGEPGAMSPVGAPLVEFEVEGAGNADEQNPSVSSQALGSTSPSASADGEETDAETSPPHSQNGEVARSDSGVTEGLLAAAAAAGNYVFKLPDVGEGTAEAELVAWHVAVGDTVAEDQILAEIMTDKATVELTSPVSGVVTALHGEVGKASPVGGALVSFNVEGAGSVATAPKAASAPAPSTASRSPSPDGGGSRPAVPAKSPPVGGSTREAGEGGKSPSVPRLAQTPGVRPLASPAVRKRARELGLDLQFVPGSGPAGRIEHGDLDAFIAGGARVPSEHGSSTSASTYAKAEGTTEVRIIGLRRKIAEKMAESVRRIPHITYVEEIDVTALEELRAHLNAQAKQTGKAKLNVLPFIARAIVVALRDQPTINSHYDDEAGVLTTHAAVHLGIAAQTQNGLMVPVVRHAEALDPYATAAEIARVSGAAKDGSAKREELSGSTITITSLGTLGGVVHTPIINHPEVAIVGPNKIEDRVVVRNGQMVVRKMMNLSSSFDHRIVDGHDAAVFVQRIKGLLEHPATLWMG</sequence>
<feature type="compositionally biased region" description="Low complexity" evidence="11">
    <location>
        <begin position="230"/>
        <end position="248"/>
    </location>
</feature>
<dbReference type="GO" id="GO:0005737">
    <property type="term" value="C:cytoplasm"/>
    <property type="evidence" value="ECO:0007669"/>
    <property type="project" value="TreeGrafter"/>
</dbReference>
<dbReference type="GO" id="GO:0004149">
    <property type="term" value="F:dihydrolipoyllysine-residue succinyltransferase activity"/>
    <property type="evidence" value="ECO:0007669"/>
    <property type="project" value="UniProtKB-EC"/>
</dbReference>
<keyword evidence="7 10" id="KW-0450">Lipoyl</keyword>
<feature type="compositionally biased region" description="Polar residues" evidence="11">
    <location>
        <begin position="86"/>
        <end position="104"/>
    </location>
</feature>
<dbReference type="Pfam" id="PF00364">
    <property type="entry name" value="Biotin_lipoyl"/>
    <property type="match status" value="2"/>
</dbReference>
<dbReference type="SUPFAM" id="SSF47005">
    <property type="entry name" value="Peripheral subunit-binding domain of 2-oxo acid dehydrogenase complex"/>
    <property type="match status" value="1"/>
</dbReference>
<dbReference type="CDD" id="cd06849">
    <property type="entry name" value="lipoyl_domain"/>
    <property type="match status" value="2"/>
</dbReference>
<dbReference type="Pfam" id="PF00198">
    <property type="entry name" value="2-oxoacid_dh"/>
    <property type="match status" value="1"/>
</dbReference>